<evidence type="ECO:0000256" key="4">
    <source>
        <dbReference type="ARBA" id="ARBA00005975"/>
    </source>
</evidence>
<dbReference type="AlphaFoldDB" id="A0A076FGP3"/>
<sequence>MVRQTLKYEKLMRWARCIIVKAPVGERMQTNPDVEAVAINTPDKKMTSSVSPYDQSSFGPGSKNVKCAYCNRTVDTKTSTAPNSKAWLTGALLCVFGCVLCAWIPCCCCPEWSDVTHYCPICNSILGKHKGN</sequence>
<organism evidence="9">
    <name type="scientific">Paracyclopina nana</name>
    <name type="common">Marine copepod</name>
    <dbReference type="NCBI Taxonomy" id="565004"/>
    <lineage>
        <taxon>Eukaryota</taxon>
        <taxon>Metazoa</taxon>
        <taxon>Ecdysozoa</taxon>
        <taxon>Arthropoda</taxon>
        <taxon>Crustacea</taxon>
        <taxon>Multicrustacea</taxon>
        <taxon>Hexanauplia</taxon>
        <taxon>Copepoda</taxon>
        <taxon>Cyclopoida</taxon>
        <taxon>Cyclopettidae</taxon>
        <taxon>Paracyclopina</taxon>
    </lineage>
</organism>
<feature type="non-terminal residue" evidence="9">
    <location>
        <position position="132"/>
    </location>
</feature>
<name>A0A076FGP3_PARNA</name>
<dbReference type="PANTHER" id="PTHR23292:SF6">
    <property type="entry name" value="FI16602P1-RELATED"/>
    <property type="match status" value="1"/>
</dbReference>
<evidence type="ECO:0000256" key="3">
    <source>
        <dbReference type="ARBA" id="ARBA00004630"/>
    </source>
</evidence>
<proteinExistence type="evidence at transcript level"/>
<keyword evidence="7" id="KW-0472">Membrane</keyword>
<dbReference type="GO" id="GO:0005765">
    <property type="term" value="C:lysosomal membrane"/>
    <property type="evidence" value="ECO:0007669"/>
    <property type="project" value="UniProtKB-SubCell"/>
</dbReference>
<feature type="domain" description="LITAF" evidence="8">
    <location>
        <begin position="47"/>
        <end position="131"/>
    </location>
</feature>
<evidence type="ECO:0000259" key="8">
    <source>
        <dbReference type="PROSITE" id="PS51837"/>
    </source>
</evidence>
<dbReference type="PROSITE" id="PS51837">
    <property type="entry name" value="LITAF"/>
    <property type="match status" value="1"/>
</dbReference>
<keyword evidence="5" id="KW-0479">Metal-binding</keyword>
<evidence type="ECO:0000256" key="1">
    <source>
        <dbReference type="ARBA" id="ARBA00004414"/>
    </source>
</evidence>
<accession>A0A076FGP3</accession>
<dbReference type="SMART" id="SM00714">
    <property type="entry name" value="LITAF"/>
    <property type="match status" value="1"/>
</dbReference>
<evidence type="ECO:0000256" key="7">
    <source>
        <dbReference type="ARBA" id="ARBA00023136"/>
    </source>
</evidence>
<comment type="similarity">
    <text evidence="4">Belongs to the CDIP1/LITAF family.</text>
</comment>
<dbReference type="InterPro" id="IPR037519">
    <property type="entry name" value="LITAF_fam"/>
</dbReference>
<dbReference type="PANTHER" id="PTHR23292">
    <property type="entry name" value="LIPOPOLYSACCHARIDE-INDUCED TUMOR NECROSIS FACTOR-ALPHA FACTOR"/>
    <property type="match status" value="1"/>
</dbReference>
<protein>
    <submittedName>
        <fullName evidence="9">LPS-induced TNF-alpha factor</fullName>
    </submittedName>
    <submittedName>
        <fullName evidence="10">Lipopolysaccharide-induced tumor necrosis factor-alpha factor</fullName>
    </submittedName>
</protein>
<evidence type="ECO:0000256" key="5">
    <source>
        <dbReference type="ARBA" id="ARBA00022723"/>
    </source>
</evidence>
<dbReference type="GO" id="GO:0031902">
    <property type="term" value="C:late endosome membrane"/>
    <property type="evidence" value="ECO:0007669"/>
    <property type="project" value="UniProtKB-SubCell"/>
</dbReference>
<evidence type="ECO:0000313" key="9">
    <source>
        <dbReference type="EMBL" id="AII16569.1"/>
    </source>
</evidence>
<dbReference type="Pfam" id="PF10601">
    <property type="entry name" value="zf-LITAF-like"/>
    <property type="match status" value="1"/>
</dbReference>
<dbReference type="GO" id="GO:0008270">
    <property type="term" value="F:zinc ion binding"/>
    <property type="evidence" value="ECO:0007669"/>
    <property type="project" value="TreeGrafter"/>
</dbReference>
<dbReference type="EMBL" id="KP258208">
    <property type="protein sequence ID" value="ALF84900.1"/>
    <property type="molecule type" value="mRNA"/>
</dbReference>
<dbReference type="EMBL" id="KF516665">
    <property type="protein sequence ID" value="AII16569.1"/>
    <property type="molecule type" value="mRNA"/>
</dbReference>
<evidence type="ECO:0000313" key="10">
    <source>
        <dbReference type="EMBL" id="ALF84900.1"/>
    </source>
</evidence>
<dbReference type="InterPro" id="IPR006629">
    <property type="entry name" value="LITAF"/>
</dbReference>
<keyword evidence="6" id="KW-0862">Zinc</keyword>
<evidence type="ECO:0000256" key="2">
    <source>
        <dbReference type="ARBA" id="ARBA00004481"/>
    </source>
</evidence>
<evidence type="ECO:0000256" key="6">
    <source>
        <dbReference type="ARBA" id="ARBA00022833"/>
    </source>
</evidence>
<reference evidence="9" key="1">
    <citation type="submission" date="2013-08" db="EMBL/GenBank/DDBJ databases">
        <title>Paracyclopina nana immune related genes.</title>
        <authorList>
            <person name="Kim B.-M."/>
            <person name="Rhee J.-S."/>
            <person name="Lee J.-S."/>
        </authorList>
    </citation>
    <scope>NUCLEOTIDE SEQUENCE</scope>
</reference>
<comment type="subcellular location">
    <subcellularLocation>
        <location evidence="2">Endosome membrane</location>
        <topology evidence="2">Peripheral membrane protein</topology>
    </subcellularLocation>
    <subcellularLocation>
        <location evidence="1">Late endosome membrane</location>
    </subcellularLocation>
    <subcellularLocation>
        <location evidence="3">Lysosome membrane</location>
        <topology evidence="3">Peripheral membrane protein</topology>
        <orientation evidence="3">Cytoplasmic side</orientation>
    </subcellularLocation>
</comment>
<reference evidence="10" key="2">
    <citation type="submission" date="2014-12" db="EMBL/GenBank/DDBJ databases">
        <title>Paracyclopina nana immune-related genes.</title>
        <authorList>
            <person name="Rhee J.-S."/>
            <person name="Kim B.-M."/>
            <person name="Jeong C.-B."/>
            <person name="Lee J.-S."/>
        </authorList>
    </citation>
    <scope>NUCLEOTIDE SEQUENCE</scope>
</reference>